<accession>C5L660</accession>
<dbReference type="GeneID" id="9042736"/>
<evidence type="ECO:0000313" key="2">
    <source>
        <dbReference type="Proteomes" id="UP000007800"/>
    </source>
</evidence>
<name>C5L660_PERM5</name>
<reference evidence="1 2" key="1">
    <citation type="submission" date="2008-07" db="EMBL/GenBank/DDBJ databases">
        <authorList>
            <person name="El-Sayed N."/>
            <person name="Caler E."/>
            <person name="Inman J."/>
            <person name="Amedeo P."/>
            <person name="Hass B."/>
            <person name="Wortman J."/>
        </authorList>
    </citation>
    <scope>NUCLEOTIDE SEQUENCE [LARGE SCALE GENOMIC DNA]</scope>
    <source>
        <strain evidence="2">ATCC 50983 / TXsc</strain>
    </source>
</reference>
<keyword evidence="2" id="KW-1185">Reference proteome</keyword>
<dbReference type="EMBL" id="GG679736">
    <property type="protein sequence ID" value="EER07782.1"/>
    <property type="molecule type" value="Genomic_DNA"/>
</dbReference>
<feature type="non-terminal residue" evidence="1">
    <location>
        <position position="1"/>
    </location>
</feature>
<evidence type="ECO:0000313" key="1">
    <source>
        <dbReference type="EMBL" id="EER07782.1"/>
    </source>
</evidence>
<proteinExistence type="predicted"/>
<dbReference type="InParanoid" id="C5L660"/>
<protein>
    <submittedName>
        <fullName evidence="1">Uncharacterized protein</fullName>
    </submittedName>
</protein>
<dbReference type="Proteomes" id="UP000007800">
    <property type="component" value="Unassembled WGS sequence"/>
</dbReference>
<dbReference type="AlphaFoldDB" id="C5L660"/>
<organism evidence="2">
    <name type="scientific">Perkinsus marinus (strain ATCC 50983 / TXsc)</name>
    <dbReference type="NCBI Taxonomy" id="423536"/>
    <lineage>
        <taxon>Eukaryota</taxon>
        <taxon>Sar</taxon>
        <taxon>Alveolata</taxon>
        <taxon>Perkinsozoa</taxon>
        <taxon>Perkinsea</taxon>
        <taxon>Perkinsida</taxon>
        <taxon>Perkinsidae</taxon>
        <taxon>Perkinsus</taxon>
    </lineage>
</organism>
<sequence>EEELSKEKNQFTEQLAQSDVKADAALAQVQAELAGNEGKMEESLKSMVWSFDCFL</sequence>
<gene>
    <name evidence="1" type="ORF">Pmar_PMAR007965</name>
</gene>
<dbReference type="RefSeq" id="XP_002775966.1">
    <property type="nucleotide sequence ID" value="XM_002775920.1"/>
</dbReference>